<keyword evidence="1" id="KW-0812">Transmembrane</keyword>
<sequence>MITVSQLFWFVLVALLSHVVGFIPKDKGRSWITILILVLRIYWSIFLLGIGVQATIILVAFEVITVIIAAIYMAATKNERASYK</sequence>
<keyword evidence="1" id="KW-1133">Transmembrane helix</keyword>
<accession>A0A4R6ZIG4</accession>
<dbReference type="EMBL" id="SNZK01000010">
    <property type="protein sequence ID" value="TDR51962.1"/>
    <property type="molecule type" value="Genomic_DNA"/>
</dbReference>
<keyword evidence="1" id="KW-0472">Membrane</keyword>
<evidence type="ECO:0000313" key="3">
    <source>
        <dbReference type="Proteomes" id="UP000295558"/>
    </source>
</evidence>
<proteinExistence type="predicted"/>
<organism evidence="2 3">
    <name type="scientific">Listeria rocourtiae</name>
    <dbReference type="NCBI Taxonomy" id="647910"/>
    <lineage>
        <taxon>Bacteria</taxon>
        <taxon>Bacillati</taxon>
        <taxon>Bacillota</taxon>
        <taxon>Bacilli</taxon>
        <taxon>Bacillales</taxon>
        <taxon>Listeriaceae</taxon>
        <taxon>Listeria</taxon>
    </lineage>
</organism>
<gene>
    <name evidence="2" type="ORF">DFP96_11038</name>
</gene>
<feature type="transmembrane region" description="Helical" evidence="1">
    <location>
        <begin position="6"/>
        <end position="24"/>
    </location>
</feature>
<feature type="transmembrane region" description="Helical" evidence="1">
    <location>
        <begin position="31"/>
        <end position="50"/>
    </location>
</feature>
<name>A0A4R6ZIG4_9LIST</name>
<keyword evidence="3" id="KW-1185">Reference proteome</keyword>
<dbReference type="AlphaFoldDB" id="A0A4R6ZIG4"/>
<dbReference type="OrthoDB" id="2364915at2"/>
<dbReference type="STRING" id="1265846.PROCOU_07978"/>
<feature type="transmembrane region" description="Helical" evidence="1">
    <location>
        <begin position="56"/>
        <end position="75"/>
    </location>
</feature>
<reference evidence="2 3" key="1">
    <citation type="submission" date="2019-03" db="EMBL/GenBank/DDBJ databases">
        <title>Genomic Encyclopedia of Type Strains, Phase III (KMG-III): the genomes of soil and plant-associated and newly described type strains.</title>
        <authorList>
            <person name="Whitman W."/>
        </authorList>
    </citation>
    <scope>NUCLEOTIDE SEQUENCE [LARGE SCALE GENOMIC DNA]</scope>
    <source>
        <strain evidence="2 3">CECT 7972</strain>
    </source>
</reference>
<dbReference type="RefSeq" id="WP_036070859.1">
    <property type="nucleotide sequence ID" value="NZ_SNZK01000010.1"/>
</dbReference>
<dbReference type="Proteomes" id="UP000295558">
    <property type="component" value="Unassembled WGS sequence"/>
</dbReference>
<protein>
    <submittedName>
        <fullName evidence="2">Uncharacterized protein</fullName>
    </submittedName>
</protein>
<comment type="caution">
    <text evidence="2">The sequence shown here is derived from an EMBL/GenBank/DDBJ whole genome shotgun (WGS) entry which is preliminary data.</text>
</comment>
<evidence type="ECO:0000313" key="2">
    <source>
        <dbReference type="EMBL" id="TDR51962.1"/>
    </source>
</evidence>
<evidence type="ECO:0000256" key="1">
    <source>
        <dbReference type="SAM" id="Phobius"/>
    </source>
</evidence>